<sequence>MLPEPWYFTDQDLSQQLQIELHNDHILKGENTITVACRQDNDDVLFEMDNGKYSVVHLTWQNHPHKNTAFPITKIYSDWQSVIENRILPDAKEFY</sequence>
<name>A0A9N8QR71_9FLAO</name>
<accession>A0A9N8QR71</accession>
<reference evidence="1" key="1">
    <citation type="submission" date="2020-12" db="EMBL/GenBank/DDBJ databases">
        <authorList>
            <person name="Rodrigo-Torres L."/>
            <person name="Arahal R. D."/>
            <person name="Lucena T."/>
        </authorList>
    </citation>
    <scope>NUCLEOTIDE SEQUENCE</scope>
    <source>
        <strain evidence="1">CECT 9390</strain>
    </source>
</reference>
<evidence type="ECO:0000313" key="1">
    <source>
        <dbReference type="EMBL" id="CAD7800551.1"/>
    </source>
</evidence>
<gene>
    <name evidence="1" type="ORF">CHRY9390_00646</name>
</gene>
<dbReference type="AlphaFoldDB" id="A0A9N8QR71"/>
<protein>
    <submittedName>
        <fullName evidence="1">Uncharacterized protein</fullName>
    </submittedName>
</protein>
<evidence type="ECO:0000313" key="2">
    <source>
        <dbReference type="Proteomes" id="UP000662618"/>
    </source>
</evidence>
<dbReference type="EMBL" id="CAJIMS010000001">
    <property type="protein sequence ID" value="CAD7800551.1"/>
    <property type="molecule type" value="Genomic_DNA"/>
</dbReference>
<keyword evidence="2" id="KW-1185">Reference proteome</keyword>
<proteinExistence type="predicted"/>
<dbReference type="Proteomes" id="UP000662618">
    <property type="component" value="Unassembled WGS sequence"/>
</dbReference>
<organism evidence="1 2">
    <name type="scientific">Chryseobacterium aquaeductus</name>
    <dbReference type="NCBI Taxonomy" id="2675056"/>
    <lineage>
        <taxon>Bacteria</taxon>
        <taxon>Pseudomonadati</taxon>
        <taxon>Bacteroidota</taxon>
        <taxon>Flavobacteriia</taxon>
        <taxon>Flavobacteriales</taxon>
        <taxon>Weeksellaceae</taxon>
        <taxon>Chryseobacterium group</taxon>
        <taxon>Chryseobacterium</taxon>
    </lineage>
</organism>
<comment type="caution">
    <text evidence="1">The sequence shown here is derived from an EMBL/GenBank/DDBJ whole genome shotgun (WGS) entry which is preliminary data.</text>
</comment>